<reference evidence="1" key="1">
    <citation type="submission" date="2022-09" db="EMBL/GenBank/DDBJ databases">
        <title>Genome analysis and characterization of larvicidal activity of Brevibacillus strains.</title>
        <authorList>
            <person name="Patrusheva E.V."/>
            <person name="Izotova A.O."/>
            <person name="Toshchakov S.V."/>
            <person name="Sineoky S.P."/>
        </authorList>
    </citation>
    <scope>NUCLEOTIDE SEQUENCE</scope>
    <source>
        <strain evidence="1">VKPM_B-13247</strain>
    </source>
</reference>
<organism evidence="1 2">
    <name type="scientific">Brevibacillus laterosporus</name>
    <name type="common">Bacillus laterosporus</name>
    <dbReference type="NCBI Taxonomy" id="1465"/>
    <lineage>
        <taxon>Bacteria</taxon>
        <taxon>Bacillati</taxon>
        <taxon>Bacillota</taxon>
        <taxon>Bacilli</taxon>
        <taxon>Bacillales</taxon>
        <taxon>Paenibacillaceae</taxon>
        <taxon>Brevibacillus</taxon>
    </lineage>
</organism>
<sequence length="207" mass="24310">MAMKAHYLHFVADENEMEEVLQLIQKKSRSYKLQLVDHIPKEKRPNYRSAEYKRVESLLLSYQDKKRDVEILQKRLVQLREEVEISIPTSKLGIVVSSVGFHNSQTETAAVTLVNDQQSLEMEILRISQELTRIDFALLQLTSEELEFVRTKYLDTRRALTDEEVISKLNISRNKLYEIKALSLQKLRKFLLENEQNEKDEQVGSKE</sequence>
<dbReference type="Proteomes" id="UP001077662">
    <property type="component" value="Unassembled WGS sequence"/>
</dbReference>
<gene>
    <name evidence="1" type="ORF">O0554_22240</name>
</gene>
<comment type="caution">
    <text evidence="1">The sequence shown here is derived from an EMBL/GenBank/DDBJ whole genome shotgun (WGS) entry which is preliminary data.</text>
</comment>
<dbReference type="EMBL" id="JAPTNE010000039">
    <property type="protein sequence ID" value="MCZ0809584.1"/>
    <property type="molecule type" value="Genomic_DNA"/>
</dbReference>
<protein>
    <submittedName>
        <fullName evidence="1">Uncharacterized protein</fullName>
    </submittedName>
</protein>
<dbReference type="RefSeq" id="WP_258434593.1">
    <property type="nucleotide sequence ID" value="NZ_JANSGW010000039.1"/>
</dbReference>
<proteinExistence type="predicted"/>
<name>A0AAP3DJF2_BRELA</name>
<dbReference type="AlphaFoldDB" id="A0AAP3DJF2"/>
<evidence type="ECO:0000313" key="2">
    <source>
        <dbReference type="Proteomes" id="UP001077662"/>
    </source>
</evidence>
<evidence type="ECO:0000313" key="1">
    <source>
        <dbReference type="EMBL" id="MCZ0809584.1"/>
    </source>
</evidence>
<accession>A0AAP3DJF2</accession>